<dbReference type="EMBL" id="JARBJD010000105">
    <property type="protein sequence ID" value="KAK2952306.1"/>
    <property type="molecule type" value="Genomic_DNA"/>
</dbReference>
<evidence type="ECO:0000313" key="2">
    <source>
        <dbReference type="Proteomes" id="UP001281761"/>
    </source>
</evidence>
<organism evidence="1 2">
    <name type="scientific">Blattamonas nauphoetae</name>
    <dbReference type="NCBI Taxonomy" id="2049346"/>
    <lineage>
        <taxon>Eukaryota</taxon>
        <taxon>Metamonada</taxon>
        <taxon>Preaxostyla</taxon>
        <taxon>Oxymonadida</taxon>
        <taxon>Blattamonas</taxon>
    </lineage>
</organism>
<evidence type="ECO:0000313" key="1">
    <source>
        <dbReference type="EMBL" id="KAK2952306.1"/>
    </source>
</evidence>
<proteinExistence type="predicted"/>
<gene>
    <name evidence="1" type="ORF">BLNAU_12715</name>
</gene>
<comment type="caution">
    <text evidence="1">The sequence shown here is derived from an EMBL/GenBank/DDBJ whole genome shotgun (WGS) entry which is preliminary data.</text>
</comment>
<dbReference type="Proteomes" id="UP001281761">
    <property type="component" value="Unassembled WGS sequence"/>
</dbReference>
<sequence length="99" mass="11802">MLRKTSSQSGCWKRKGSLEIGPRWSLLTTSRVHLLASLYKEMRLLFTKQVDHVMESMTHAQKLLSPNRRKWIFSGHSVEKNRKREMNMKKIRFLNQDSR</sequence>
<name>A0ABQ9XJY1_9EUKA</name>
<accession>A0ABQ9XJY1</accession>
<reference evidence="1 2" key="1">
    <citation type="journal article" date="2022" name="bioRxiv">
        <title>Genomics of Preaxostyla Flagellates Illuminates Evolutionary Transitions and the Path Towards Mitochondrial Loss.</title>
        <authorList>
            <person name="Novak L.V.F."/>
            <person name="Treitli S.C."/>
            <person name="Pyrih J."/>
            <person name="Halakuc P."/>
            <person name="Pipaliya S.V."/>
            <person name="Vacek V."/>
            <person name="Brzon O."/>
            <person name="Soukal P."/>
            <person name="Eme L."/>
            <person name="Dacks J.B."/>
            <person name="Karnkowska A."/>
            <person name="Elias M."/>
            <person name="Hampl V."/>
        </authorList>
    </citation>
    <scope>NUCLEOTIDE SEQUENCE [LARGE SCALE GENOMIC DNA]</scope>
    <source>
        <strain evidence="1">NAU3</strain>
        <tissue evidence="1">Gut</tissue>
    </source>
</reference>
<keyword evidence="2" id="KW-1185">Reference proteome</keyword>
<protein>
    <submittedName>
        <fullName evidence="1">Uncharacterized protein</fullName>
    </submittedName>
</protein>